<evidence type="ECO:0000256" key="1">
    <source>
        <dbReference type="ARBA" id="ARBA00004651"/>
    </source>
</evidence>
<evidence type="ECO:0000256" key="5">
    <source>
        <dbReference type="ARBA" id="ARBA00022692"/>
    </source>
</evidence>
<reference evidence="9 10" key="1">
    <citation type="submission" date="2020-08" db="EMBL/GenBank/DDBJ databases">
        <title>Genomic Encyclopedia of Type Strains, Phase IV (KMG-IV): sequencing the most valuable type-strain genomes for metagenomic binning, comparative biology and taxonomic classification.</title>
        <authorList>
            <person name="Goeker M."/>
        </authorList>
    </citation>
    <scope>NUCLEOTIDE SEQUENCE [LARGE SCALE GENOMIC DNA]</scope>
    <source>
        <strain evidence="9 10">DSM 23447</strain>
    </source>
</reference>
<feature type="transmembrane region" description="Helical" evidence="8">
    <location>
        <begin position="246"/>
        <end position="265"/>
    </location>
</feature>
<evidence type="ECO:0000256" key="7">
    <source>
        <dbReference type="ARBA" id="ARBA00023136"/>
    </source>
</evidence>
<feature type="transmembrane region" description="Helical" evidence="8">
    <location>
        <begin position="217"/>
        <end position="240"/>
    </location>
</feature>
<name>A0A7W6INL9_9HYPH</name>
<feature type="transmembrane region" description="Helical" evidence="8">
    <location>
        <begin position="272"/>
        <end position="292"/>
    </location>
</feature>
<evidence type="ECO:0000256" key="8">
    <source>
        <dbReference type="SAM" id="Phobius"/>
    </source>
</evidence>
<dbReference type="GO" id="GO:0033214">
    <property type="term" value="P:siderophore-iron import into cell"/>
    <property type="evidence" value="ECO:0007669"/>
    <property type="project" value="TreeGrafter"/>
</dbReference>
<comment type="similarity">
    <text evidence="2">Belongs to the binding-protein-dependent transport system permease family. FecCD subfamily.</text>
</comment>
<dbReference type="InterPro" id="IPR037294">
    <property type="entry name" value="ABC_BtuC-like"/>
</dbReference>
<evidence type="ECO:0000313" key="9">
    <source>
        <dbReference type="EMBL" id="MBB4052906.1"/>
    </source>
</evidence>
<keyword evidence="7 8" id="KW-0472">Membrane</keyword>
<feature type="transmembrane region" description="Helical" evidence="8">
    <location>
        <begin position="85"/>
        <end position="106"/>
    </location>
</feature>
<feature type="transmembrane region" description="Helical" evidence="8">
    <location>
        <begin position="138"/>
        <end position="156"/>
    </location>
</feature>
<feature type="transmembrane region" description="Helical" evidence="8">
    <location>
        <begin position="298"/>
        <end position="319"/>
    </location>
</feature>
<keyword evidence="4" id="KW-1003">Cell membrane</keyword>
<dbReference type="InterPro" id="IPR000522">
    <property type="entry name" value="ABC_transptr_permease_BtuC"/>
</dbReference>
<keyword evidence="10" id="KW-1185">Reference proteome</keyword>
<dbReference type="PANTHER" id="PTHR30472:SF19">
    <property type="entry name" value="PETROBACTIN IMPORT SYSTEM PERMEASE PROTEIN YCLO"/>
    <property type="match status" value="1"/>
</dbReference>
<dbReference type="AlphaFoldDB" id="A0A7W6INL9"/>
<gene>
    <name evidence="9" type="ORF">GGR20_002562</name>
</gene>
<protein>
    <submittedName>
        <fullName evidence="9">Iron complex transport system permease protein</fullName>
    </submittedName>
</protein>
<evidence type="ECO:0000256" key="3">
    <source>
        <dbReference type="ARBA" id="ARBA00022448"/>
    </source>
</evidence>
<keyword evidence="5 8" id="KW-0812">Transmembrane</keyword>
<keyword evidence="3" id="KW-0813">Transport</keyword>
<dbReference type="PANTHER" id="PTHR30472">
    <property type="entry name" value="FERRIC ENTEROBACTIN TRANSPORT SYSTEM PERMEASE PROTEIN"/>
    <property type="match status" value="1"/>
</dbReference>
<comment type="subcellular location">
    <subcellularLocation>
        <location evidence="1">Cell membrane</location>
        <topology evidence="1">Multi-pass membrane protein</topology>
    </subcellularLocation>
</comment>
<evidence type="ECO:0000256" key="6">
    <source>
        <dbReference type="ARBA" id="ARBA00022989"/>
    </source>
</evidence>
<comment type="caution">
    <text evidence="9">The sequence shown here is derived from an EMBL/GenBank/DDBJ whole genome shotgun (WGS) entry which is preliminary data.</text>
</comment>
<keyword evidence="6 8" id="KW-1133">Transmembrane helix</keyword>
<feature type="transmembrane region" description="Helical" evidence="8">
    <location>
        <begin position="185"/>
        <end position="205"/>
    </location>
</feature>
<dbReference type="RefSeq" id="WP_183311712.1">
    <property type="nucleotide sequence ID" value="NZ_JACIEW010000006.1"/>
</dbReference>
<feature type="transmembrane region" description="Helical" evidence="8">
    <location>
        <begin position="112"/>
        <end position="131"/>
    </location>
</feature>
<dbReference type="EMBL" id="JACIEW010000006">
    <property type="protein sequence ID" value="MBB4052906.1"/>
    <property type="molecule type" value="Genomic_DNA"/>
</dbReference>
<proteinExistence type="inferred from homology"/>
<evidence type="ECO:0000256" key="2">
    <source>
        <dbReference type="ARBA" id="ARBA00007935"/>
    </source>
</evidence>
<feature type="transmembrane region" description="Helical" evidence="8">
    <location>
        <begin position="15"/>
        <end position="35"/>
    </location>
</feature>
<evidence type="ECO:0000313" key="10">
    <source>
        <dbReference type="Proteomes" id="UP000547011"/>
    </source>
</evidence>
<dbReference type="GO" id="GO:0005886">
    <property type="term" value="C:plasma membrane"/>
    <property type="evidence" value="ECO:0007669"/>
    <property type="project" value="UniProtKB-SubCell"/>
</dbReference>
<organism evidence="9 10">
    <name type="scientific">Devosia subaequoris</name>
    <dbReference type="NCBI Taxonomy" id="395930"/>
    <lineage>
        <taxon>Bacteria</taxon>
        <taxon>Pseudomonadati</taxon>
        <taxon>Pseudomonadota</taxon>
        <taxon>Alphaproteobacteria</taxon>
        <taxon>Hyphomicrobiales</taxon>
        <taxon>Devosiaceae</taxon>
        <taxon>Devosia</taxon>
    </lineage>
</organism>
<evidence type="ECO:0000256" key="4">
    <source>
        <dbReference type="ARBA" id="ARBA00022475"/>
    </source>
</evidence>
<dbReference type="Proteomes" id="UP000547011">
    <property type="component" value="Unassembled WGS sequence"/>
</dbReference>
<dbReference type="Gene3D" id="1.10.3470.10">
    <property type="entry name" value="ABC transporter involved in vitamin B12 uptake, BtuC"/>
    <property type="match status" value="1"/>
</dbReference>
<accession>A0A7W6INL9</accession>
<sequence length="324" mass="34902">MPERSTSPGLSPRQVLIILAALAAVSITAFMVIGAKGSWGFVLPFRGTKVWGIAMVGGAIAVATVLFQTITANRILTPGIMGYDALFRLVRTVQIFFLGGLSYATFNAQLQFALETVLMVGLSTLLFRWLFNRAARDLYLLVLVGIVFGVLFRSLAGLMQRLINPNDYAVLQDVMFAGFNTIDKSLLMVSTLAILGTGVWVWRLLPALDVLNLGRDNAINLGVAYRSVVSQVLIIIAILVSVSTALVGPVTFFGLLVSNLAYMLIRSHKHALILPAAVLLAIIALIGGQVILERVFGFDSALAIIIELVGGVVFIAMLLKGNRK</sequence>
<feature type="transmembrane region" description="Helical" evidence="8">
    <location>
        <begin position="50"/>
        <end position="73"/>
    </location>
</feature>
<dbReference type="SUPFAM" id="SSF81345">
    <property type="entry name" value="ABC transporter involved in vitamin B12 uptake, BtuC"/>
    <property type="match status" value="1"/>
</dbReference>
<dbReference type="GO" id="GO:0022857">
    <property type="term" value="F:transmembrane transporter activity"/>
    <property type="evidence" value="ECO:0007669"/>
    <property type="project" value="InterPro"/>
</dbReference>
<dbReference type="Pfam" id="PF01032">
    <property type="entry name" value="FecCD"/>
    <property type="match status" value="1"/>
</dbReference>